<evidence type="ECO:0000256" key="4">
    <source>
        <dbReference type="ARBA" id="ARBA00012456"/>
    </source>
</evidence>
<evidence type="ECO:0000256" key="12">
    <source>
        <dbReference type="ARBA" id="ARBA00023160"/>
    </source>
</evidence>
<keyword evidence="7" id="KW-0276">Fatty acid metabolism</keyword>
<evidence type="ECO:0000256" key="5">
    <source>
        <dbReference type="ARBA" id="ARBA00022516"/>
    </source>
</evidence>
<name>A0A814C0P6_9BILA</name>
<keyword evidence="10" id="KW-0443">Lipid metabolism</keyword>
<evidence type="ECO:0000256" key="1">
    <source>
        <dbReference type="ARBA" id="ARBA00004305"/>
    </source>
</evidence>
<keyword evidence="5" id="KW-0444">Lipid biosynthesis</keyword>
<evidence type="ECO:0000256" key="11">
    <source>
        <dbReference type="ARBA" id="ARBA00023128"/>
    </source>
</evidence>
<evidence type="ECO:0000256" key="6">
    <source>
        <dbReference type="ARBA" id="ARBA00022553"/>
    </source>
</evidence>
<comment type="catalytic activity">
    <reaction evidence="16">
        <text>17beta-hydroxy-5alpha-androstan-3-one + NAD(+) = 5alpha-androstan-3,17-dione + NADH + H(+)</text>
        <dbReference type="Rhea" id="RHEA:41992"/>
        <dbReference type="ChEBI" id="CHEBI:15378"/>
        <dbReference type="ChEBI" id="CHEBI:15994"/>
        <dbReference type="ChEBI" id="CHEBI:16330"/>
        <dbReference type="ChEBI" id="CHEBI:57540"/>
        <dbReference type="ChEBI" id="CHEBI:57945"/>
    </reaction>
    <physiologicalReaction direction="left-to-right" evidence="16">
        <dbReference type="Rhea" id="RHEA:41993"/>
    </physiologicalReaction>
</comment>
<dbReference type="PANTHER" id="PTHR42760">
    <property type="entry name" value="SHORT-CHAIN DEHYDROGENASES/REDUCTASES FAMILY MEMBER"/>
    <property type="match status" value="1"/>
</dbReference>
<dbReference type="Gene3D" id="3.40.50.720">
    <property type="entry name" value="NAD(P)-binding Rossmann-like Domain"/>
    <property type="match status" value="1"/>
</dbReference>
<dbReference type="SUPFAM" id="SSF51735">
    <property type="entry name" value="NAD(P)-binding Rossmann-fold domains"/>
    <property type="match status" value="1"/>
</dbReference>
<comment type="catalytic activity">
    <reaction evidence="17">
        <text>a (3R)-3-hydroxyacyl-CoA + NAD(+) = a 3-oxoacyl-CoA + NADH + H(+)</text>
        <dbReference type="Rhea" id="RHEA:32711"/>
        <dbReference type="ChEBI" id="CHEBI:15378"/>
        <dbReference type="ChEBI" id="CHEBI:57319"/>
        <dbReference type="ChEBI" id="CHEBI:57540"/>
        <dbReference type="ChEBI" id="CHEBI:57945"/>
        <dbReference type="ChEBI" id="CHEBI:90726"/>
        <dbReference type="EC" id="1.1.1.n12"/>
    </reaction>
    <physiologicalReaction direction="left-to-right" evidence="17">
        <dbReference type="Rhea" id="RHEA:32712"/>
    </physiologicalReaction>
</comment>
<dbReference type="SMART" id="SM00822">
    <property type="entry name" value="PKS_KR"/>
    <property type="match status" value="1"/>
</dbReference>
<evidence type="ECO:0000313" key="28">
    <source>
        <dbReference type="Proteomes" id="UP000663879"/>
    </source>
</evidence>
<gene>
    <name evidence="27" type="ORF">OXX778_LOCUS13045</name>
</gene>
<dbReference type="EMBL" id="CAJNOC010002447">
    <property type="protein sequence ID" value="CAF0933648.1"/>
    <property type="molecule type" value="Genomic_DNA"/>
</dbReference>
<dbReference type="GO" id="GO:0008210">
    <property type="term" value="P:estrogen metabolic process"/>
    <property type="evidence" value="ECO:0007669"/>
    <property type="project" value="UniProtKB-ARBA"/>
</dbReference>
<evidence type="ECO:0000256" key="9">
    <source>
        <dbReference type="ARBA" id="ARBA00023027"/>
    </source>
</evidence>
<dbReference type="PANTHER" id="PTHR42760:SF83">
    <property type="entry name" value="(3R)-3-HYDROXYACYL-COA DEHYDROGENASE"/>
    <property type="match status" value="1"/>
</dbReference>
<dbReference type="GO" id="GO:0006633">
    <property type="term" value="P:fatty acid biosynthetic process"/>
    <property type="evidence" value="ECO:0007669"/>
    <property type="project" value="UniProtKB-KW"/>
</dbReference>
<evidence type="ECO:0000256" key="17">
    <source>
        <dbReference type="ARBA" id="ARBA00052680"/>
    </source>
</evidence>
<comment type="subcellular location">
    <subcellularLocation>
        <location evidence="1">Mitochondrion matrix</location>
    </subcellularLocation>
</comment>
<evidence type="ECO:0000256" key="13">
    <source>
        <dbReference type="ARBA" id="ARBA00037929"/>
    </source>
</evidence>
<evidence type="ECO:0000256" key="25">
    <source>
        <dbReference type="ARBA" id="ARBA00083258"/>
    </source>
</evidence>
<dbReference type="GO" id="GO:0047035">
    <property type="term" value="F:testosterone dehydrogenase (NAD+) activity"/>
    <property type="evidence" value="ECO:0007669"/>
    <property type="project" value="UniProtKB-EC"/>
</dbReference>
<dbReference type="AlphaFoldDB" id="A0A814C0P6"/>
<protein>
    <recommendedName>
        <fullName evidence="20">(3R)-3-hydroxyacyl-CoA dehydrogenase</fullName>
        <ecNumber evidence="19">1.1.1.239</ecNumber>
        <ecNumber evidence="4">1.1.1.n12</ecNumber>
    </recommendedName>
    <alternativeName>
        <fullName evidence="22">17-beta-hydroxysteroid dehydrogenase 8</fullName>
    </alternativeName>
    <alternativeName>
        <fullName evidence="21">3-ketoacyl-[acyl-carrier-protein] reductase alpha subunit</fullName>
    </alternativeName>
    <alternativeName>
        <fullName evidence="24">3-oxoacyl-[acyl-carrier-protein] reductase</fullName>
    </alternativeName>
    <alternativeName>
        <fullName evidence="25">Estradiol 17-beta-dehydrogenase 8</fullName>
    </alternativeName>
    <alternativeName>
        <fullName evidence="23">Testosterone 17-beta-dehydrogenase 8</fullName>
    </alternativeName>
</protein>
<dbReference type="GO" id="GO:0004303">
    <property type="term" value="F:estradiol 17-beta-dehydrogenase [NAD(P)+] activity"/>
    <property type="evidence" value="ECO:0007669"/>
    <property type="project" value="UniProtKB-EC"/>
</dbReference>
<dbReference type="EC" id="1.1.1.n12" evidence="4"/>
<dbReference type="Proteomes" id="UP000663879">
    <property type="component" value="Unassembled WGS sequence"/>
</dbReference>
<dbReference type="InterPro" id="IPR036291">
    <property type="entry name" value="NAD(P)-bd_dom_sf"/>
</dbReference>
<dbReference type="PROSITE" id="PS00061">
    <property type="entry name" value="ADH_SHORT"/>
    <property type="match status" value="1"/>
</dbReference>
<dbReference type="InterPro" id="IPR002347">
    <property type="entry name" value="SDR_fam"/>
</dbReference>
<dbReference type="Pfam" id="PF13561">
    <property type="entry name" value="adh_short_C2"/>
    <property type="match status" value="1"/>
</dbReference>
<evidence type="ECO:0000256" key="15">
    <source>
        <dbReference type="ARBA" id="ARBA00050232"/>
    </source>
</evidence>
<comment type="caution">
    <text evidence="27">The sequence shown here is derived from an EMBL/GenBank/DDBJ whole genome shotgun (WGS) entry which is preliminary data.</text>
</comment>
<evidence type="ECO:0000256" key="20">
    <source>
        <dbReference type="ARBA" id="ARBA00070911"/>
    </source>
</evidence>
<evidence type="ECO:0000256" key="23">
    <source>
        <dbReference type="ARBA" id="ARBA00081936"/>
    </source>
</evidence>
<evidence type="ECO:0000313" key="27">
    <source>
        <dbReference type="EMBL" id="CAF0933648.1"/>
    </source>
</evidence>
<evidence type="ECO:0000256" key="14">
    <source>
        <dbReference type="ARBA" id="ARBA00049069"/>
    </source>
</evidence>
<evidence type="ECO:0000256" key="19">
    <source>
        <dbReference type="ARBA" id="ARBA00066822"/>
    </source>
</evidence>
<keyword evidence="8" id="KW-0560">Oxidoreductase</keyword>
<keyword evidence="12" id="KW-0275">Fatty acid biosynthesis</keyword>
<evidence type="ECO:0000256" key="21">
    <source>
        <dbReference type="ARBA" id="ARBA00077835"/>
    </source>
</evidence>
<evidence type="ECO:0000256" key="3">
    <source>
        <dbReference type="ARBA" id="ARBA00006484"/>
    </source>
</evidence>
<evidence type="ECO:0000256" key="2">
    <source>
        <dbReference type="ARBA" id="ARBA00005194"/>
    </source>
</evidence>
<dbReference type="PRINTS" id="PR00081">
    <property type="entry name" value="GDHRDH"/>
</dbReference>
<reference evidence="27" key="1">
    <citation type="submission" date="2021-02" db="EMBL/GenBank/DDBJ databases">
        <authorList>
            <person name="Nowell W R."/>
        </authorList>
    </citation>
    <scope>NUCLEOTIDE SEQUENCE</scope>
    <source>
        <strain evidence="27">Ploen Becks lab</strain>
    </source>
</reference>
<evidence type="ECO:0000256" key="8">
    <source>
        <dbReference type="ARBA" id="ARBA00023002"/>
    </source>
</evidence>
<dbReference type="InterPro" id="IPR057326">
    <property type="entry name" value="KR_dom"/>
</dbReference>
<organism evidence="27 28">
    <name type="scientific">Brachionus calyciflorus</name>
    <dbReference type="NCBI Taxonomy" id="104777"/>
    <lineage>
        <taxon>Eukaryota</taxon>
        <taxon>Metazoa</taxon>
        <taxon>Spiralia</taxon>
        <taxon>Gnathifera</taxon>
        <taxon>Rotifera</taxon>
        <taxon>Eurotatoria</taxon>
        <taxon>Monogononta</taxon>
        <taxon>Pseudotrocha</taxon>
        <taxon>Ploima</taxon>
        <taxon>Brachionidae</taxon>
        <taxon>Brachionus</taxon>
    </lineage>
</organism>
<keyword evidence="9" id="KW-0520">NAD</keyword>
<dbReference type="PRINTS" id="PR00080">
    <property type="entry name" value="SDRFAMILY"/>
</dbReference>
<comment type="subunit">
    <text evidence="18">Heterotetramer with CBR4; contains two molecules of HSD17B8 and CBR4.</text>
</comment>
<evidence type="ECO:0000256" key="22">
    <source>
        <dbReference type="ARBA" id="ARBA00081419"/>
    </source>
</evidence>
<evidence type="ECO:0000256" key="16">
    <source>
        <dbReference type="ARBA" id="ARBA00050435"/>
    </source>
</evidence>
<comment type="catalytic activity">
    <reaction evidence="14">
        <text>17beta-estradiol + NAD(+) = estrone + NADH + H(+)</text>
        <dbReference type="Rhea" id="RHEA:24612"/>
        <dbReference type="ChEBI" id="CHEBI:15378"/>
        <dbReference type="ChEBI" id="CHEBI:16469"/>
        <dbReference type="ChEBI" id="CHEBI:17263"/>
        <dbReference type="ChEBI" id="CHEBI:57540"/>
        <dbReference type="ChEBI" id="CHEBI:57945"/>
        <dbReference type="EC" id="1.1.1.62"/>
    </reaction>
    <physiologicalReaction direction="left-to-right" evidence="14">
        <dbReference type="Rhea" id="RHEA:24613"/>
    </physiologicalReaction>
    <physiologicalReaction direction="right-to-left" evidence="14">
        <dbReference type="Rhea" id="RHEA:24614"/>
    </physiologicalReaction>
</comment>
<comment type="pathway">
    <text evidence="13">Steroid biosynthesis; estrogen biosynthesis.</text>
</comment>
<accession>A0A814C0P6</accession>
<dbReference type="FunFam" id="3.40.50.720:FF:000231">
    <property type="entry name" value="Estradiol 17-beta-dehydrogenase 8"/>
    <property type="match status" value="1"/>
</dbReference>
<comment type="similarity">
    <text evidence="3">Belongs to the short-chain dehydrogenases/reductases (SDR) family.</text>
</comment>
<keyword evidence="28" id="KW-1185">Reference proteome</keyword>
<proteinExistence type="inferred from homology"/>
<dbReference type="OrthoDB" id="294295at2759"/>
<evidence type="ECO:0000259" key="26">
    <source>
        <dbReference type="SMART" id="SM00822"/>
    </source>
</evidence>
<keyword evidence="11" id="KW-0496">Mitochondrion</keyword>
<dbReference type="GO" id="GO:0048038">
    <property type="term" value="F:quinone binding"/>
    <property type="evidence" value="ECO:0007669"/>
    <property type="project" value="TreeGrafter"/>
</dbReference>
<sequence>MLSNKLALITGGASGIGRAVARLYAKNGANLCLVDMTSDNLNKLAEEIQNENKSVKISTHLCDVSNSGDVANLFKSIRESHELKTPNVVVNSAGITRDQVLVKLSEKDFDKVINVNLKGTFLVNQQAVRSLLESLQNDKNLGNVASFASLINIASVVGKYGNIGQANYAASKAGVEGLTKTIAKEVGKYRIRCNAILPGFIETPMTDKVPQKVLDSIVKSIPLRRIGQPEDIAQLALFLASDSSSYINGASIECSGGLAF</sequence>
<evidence type="ECO:0000256" key="24">
    <source>
        <dbReference type="ARBA" id="ARBA00083097"/>
    </source>
</evidence>
<dbReference type="InterPro" id="IPR020904">
    <property type="entry name" value="Sc_DH/Rdtase_CS"/>
</dbReference>
<evidence type="ECO:0000256" key="7">
    <source>
        <dbReference type="ARBA" id="ARBA00022832"/>
    </source>
</evidence>
<dbReference type="NCBIfam" id="NF009466">
    <property type="entry name" value="PRK12826.1-2"/>
    <property type="match status" value="1"/>
</dbReference>
<feature type="domain" description="Ketoreductase" evidence="26">
    <location>
        <begin position="5"/>
        <end position="203"/>
    </location>
</feature>
<comment type="pathway">
    <text evidence="2">Lipid metabolism; fatty acid biosynthesis.</text>
</comment>
<comment type="catalytic activity">
    <reaction evidence="15">
        <text>testosterone + NAD(+) = androst-4-ene-3,17-dione + NADH + H(+)</text>
        <dbReference type="Rhea" id="RHEA:14929"/>
        <dbReference type="ChEBI" id="CHEBI:15378"/>
        <dbReference type="ChEBI" id="CHEBI:16422"/>
        <dbReference type="ChEBI" id="CHEBI:17347"/>
        <dbReference type="ChEBI" id="CHEBI:57540"/>
        <dbReference type="ChEBI" id="CHEBI:57945"/>
        <dbReference type="EC" id="1.1.1.239"/>
    </reaction>
    <physiologicalReaction direction="left-to-right" evidence="15">
        <dbReference type="Rhea" id="RHEA:14930"/>
    </physiologicalReaction>
</comment>
<evidence type="ECO:0000256" key="18">
    <source>
        <dbReference type="ARBA" id="ARBA00065174"/>
    </source>
</evidence>
<dbReference type="GO" id="GO:0005759">
    <property type="term" value="C:mitochondrial matrix"/>
    <property type="evidence" value="ECO:0007669"/>
    <property type="project" value="UniProtKB-SubCell"/>
</dbReference>
<keyword evidence="6" id="KW-0597">Phosphoprotein</keyword>
<evidence type="ECO:0000256" key="10">
    <source>
        <dbReference type="ARBA" id="ARBA00023098"/>
    </source>
</evidence>
<dbReference type="EC" id="1.1.1.239" evidence="19"/>